<dbReference type="Gene3D" id="3.40.50.2300">
    <property type="match status" value="1"/>
</dbReference>
<dbReference type="Pfam" id="PF02302">
    <property type="entry name" value="PTS_IIB"/>
    <property type="match status" value="1"/>
</dbReference>
<comment type="function">
    <text evidence="2">The phosphoenolpyruvate-dependent sugar phosphotransferase system (sugar PTS), a major carbohydrate active transport system, catalyzes the phosphorylation of incoming sugar substrates concomitantly with their translocation across the cell membrane. The enzyme II CmtAB PTS system is involved in D-mannitol transport.</text>
</comment>
<evidence type="ECO:0000256" key="6">
    <source>
        <dbReference type="ARBA" id="ARBA00022448"/>
    </source>
</evidence>
<accession>A0ABW4TK15</accession>
<dbReference type="InterPro" id="IPR003352">
    <property type="entry name" value="PTS_EIIC"/>
</dbReference>
<evidence type="ECO:0000256" key="15">
    <source>
        <dbReference type="ARBA" id="ARBA00033349"/>
    </source>
</evidence>
<evidence type="ECO:0000256" key="8">
    <source>
        <dbReference type="ARBA" id="ARBA00022553"/>
    </source>
</evidence>
<proteinExistence type="predicted"/>
<keyword evidence="12 16" id="KW-0812">Transmembrane</keyword>
<keyword evidence="14 16" id="KW-0472">Membrane</keyword>
<dbReference type="RefSeq" id="WP_343917034.1">
    <property type="nucleotide sequence ID" value="NZ_BAAAJT010000002.1"/>
</dbReference>
<feature type="transmembrane region" description="Helical" evidence="16">
    <location>
        <begin position="228"/>
        <end position="249"/>
    </location>
</feature>
<feature type="transmembrane region" description="Helical" evidence="16">
    <location>
        <begin position="93"/>
        <end position="123"/>
    </location>
</feature>
<dbReference type="PANTHER" id="PTHR30181">
    <property type="entry name" value="MANNITOL PERMEASE IIC COMPONENT"/>
    <property type="match status" value="1"/>
</dbReference>
<comment type="catalytic activity">
    <reaction evidence="1">
        <text>D-mannitol(out) + N(pros)-phospho-L-histidyl-[protein] = D-mannitol 1-phosphate(in) + L-histidyl-[protein]</text>
        <dbReference type="Rhea" id="RHEA:33363"/>
        <dbReference type="Rhea" id="RHEA-COMP:9745"/>
        <dbReference type="Rhea" id="RHEA-COMP:9746"/>
        <dbReference type="ChEBI" id="CHEBI:16899"/>
        <dbReference type="ChEBI" id="CHEBI:29979"/>
        <dbReference type="ChEBI" id="CHEBI:61381"/>
        <dbReference type="ChEBI" id="CHEBI:64837"/>
        <dbReference type="EC" id="2.7.1.197"/>
    </reaction>
</comment>
<evidence type="ECO:0000259" key="18">
    <source>
        <dbReference type="PROSITE" id="PS51104"/>
    </source>
</evidence>
<evidence type="ECO:0000256" key="7">
    <source>
        <dbReference type="ARBA" id="ARBA00022475"/>
    </source>
</evidence>
<comment type="subcellular location">
    <subcellularLocation>
        <location evidence="3">Cell membrane</location>
        <topology evidence="3">Multi-pass membrane protein</topology>
    </subcellularLocation>
</comment>
<evidence type="ECO:0000256" key="9">
    <source>
        <dbReference type="ARBA" id="ARBA00022597"/>
    </source>
</evidence>
<evidence type="ECO:0000256" key="1">
    <source>
        <dbReference type="ARBA" id="ARBA00001655"/>
    </source>
</evidence>
<evidence type="ECO:0000256" key="13">
    <source>
        <dbReference type="ARBA" id="ARBA00022989"/>
    </source>
</evidence>
<keyword evidence="10" id="KW-0808">Transferase</keyword>
<evidence type="ECO:0000313" key="20">
    <source>
        <dbReference type="Proteomes" id="UP001597351"/>
    </source>
</evidence>
<feature type="transmembrane region" description="Helical" evidence="16">
    <location>
        <begin position="63"/>
        <end position="81"/>
    </location>
</feature>
<evidence type="ECO:0000256" key="14">
    <source>
        <dbReference type="ARBA" id="ARBA00023136"/>
    </source>
</evidence>
<dbReference type="InterPro" id="IPR036095">
    <property type="entry name" value="PTS_EIIB-like_sf"/>
</dbReference>
<feature type="domain" description="PTS EIIB type-2" evidence="17">
    <location>
        <begin position="405"/>
        <end position="497"/>
    </location>
</feature>
<reference evidence="20" key="1">
    <citation type="journal article" date="2019" name="Int. J. Syst. Evol. Microbiol.">
        <title>The Global Catalogue of Microorganisms (GCM) 10K type strain sequencing project: providing services to taxonomists for standard genome sequencing and annotation.</title>
        <authorList>
            <consortium name="The Broad Institute Genomics Platform"/>
            <consortium name="The Broad Institute Genome Sequencing Center for Infectious Disease"/>
            <person name="Wu L."/>
            <person name="Ma J."/>
        </authorList>
    </citation>
    <scope>NUCLEOTIDE SEQUENCE [LARGE SCALE GENOMIC DNA]</scope>
    <source>
        <strain evidence="20">CGMCC 1.12477</strain>
    </source>
</reference>
<evidence type="ECO:0000256" key="5">
    <source>
        <dbReference type="ARBA" id="ARBA00021825"/>
    </source>
</evidence>
<evidence type="ECO:0000256" key="16">
    <source>
        <dbReference type="SAM" id="Phobius"/>
    </source>
</evidence>
<feature type="transmembrane region" description="Helical" evidence="16">
    <location>
        <begin position="143"/>
        <end position="162"/>
    </location>
</feature>
<dbReference type="InterPro" id="IPR013014">
    <property type="entry name" value="PTS_EIIC_2"/>
</dbReference>
<feature type="transmembrane region" description="Helical" evidence="16">
    <location>
        <begin position="286"/>
        <end position="309"/>
    </location>
</feature>
<dbReference type="InterPro" id="IPR029503">
    <property type="entry name" value="PTS_EIIB_mannitol"/>
</dbReference>
<feature type="transmembrane region" description="Helical" evidence="16">
    <location>
        <begin position="261"/>
        <end position="280"/>
    </location>
</feature>
<keyword evidence="20" id="KW-1185">Reference proteome</keyword>
<comment type="caution">
    <text evidence="19">The sequence shown here is derived from an EMBL/GenBank/DDBJ whole genome shotgun (WGS) entry which is preliminary data.</text>
</comment>
<feature type="transmembrane region" description="Helical" evidence="16">
    <location>
        <begin position="329"/>
        <end position="350"/>
    </location>
</feature>
<dbReference type="EMBL" id="JBHUGD010000003">
    <property type="protein sequence ID" value="MFD1946668.1"/>
    <property type="molecule type" value="Genomic_DNA"/>
</dbReference>
<dbReference type="PANTHER" id="PTHR30181:SF2">
    <property type="entry name" value="PTS SYSTEM MANNITOL-SPECIFIC EIICBA COMPONENT"/>
    <property type="match status" value="1"/>
</dbReference>
<keyword evidence="7" id="KW-1003">Cell membrane</keyword>
<feature type="transmembrane region" description="Helical" evidence="16">
    <location>
        <begin position="26"/>
        <end position="51"/>
    </location>
</feature>
<feature type="domain" description="PTS EIIC type-2" evidence="18">
    <location>
        <begin position="27"/>
        <end position="359"/>
    </location>
</feature>
<dbReference type="PROSITE" id="PS51099">
    <property type="entry name" value="PTS_EIIB_TYPE_2"/>
    <property type="match status" value="1"/>
</dbReference>
<evidence type="ECO:0000256" key="3">
    <source>
        <dbReference type="ARBA" id="ARBA00004651"/>
    </source>
</evidence>
<gene>
    <name evidence="19" type="ORF">ACFSDE_07690</name>
</gene>
<dbReference type="Pfam" id="PF02378">
    <property type="entry name" value="PTS_EIIC"/>
    <property type="match status" value="1"/>
</dbReference>
<dbReference type="EC" id="2.7.1.197" evidence="4"/>
<dbReference type="InterPro" id="IPR003501">
    <property type="entry name" value="PTS_EIIB_2/3"/>
</dbReference>
<dbReference type="PROSITE" id="PS51104">
    <property type="entry name" value="PTS_EIIC_TYPE_2"/>
    <property type="match status" value="1"/>
</dbReference>
<evidence type="ECO:0000256" key="10">
    <source>
        <dbReference type="ARBA" id="ARBA00022679"/>
    </source>
</evidence>
<keyword evidence="11" id="KW-0598">Phosphotransferase system</keyword>
<sequence length="501" mass="51971">MTQQASTTANETTSTRKPSRRARVQAFGGFLTAMVIPNVGAFIAWGLLTALFIPTGWLPNEDLAAPVGPIITYVLPLLLAYSGGRLVHGHRGGVAGTLGTIGLIVGADIPMFLGAMVMGPLSAWLIKKVDAAVRPRVRSGFEMVVDNFTLGFLGLGLIIASYKAIGPVISGINDVLLTAINALVDTGALPLLSVLNEPAKVLFLNNVIDQGIYYPLGLQAAAEDGKSIFFMVASNPGPGLGLLVAFWLFHRNRVIRDSAPGAIIIHFLGGIHEIYFPYVLMKPLTILGMIAGGMSGIATFMLFGVGLTAGPSPGSIFSYLILTPRGDHVGVIAGVLVAATVSFLVTAAILKISPEAEDGEDDLEQYADRSKAMKAEGQAVLSGAPGGGASSGDGGGPTLQAGAVSSIVFACDAGMGSSAMGANAFRKKLEKAGRGDVSVVHAAIEAIPDDTDLVVVHENLADRAAGARPGVELVTIKNFLGDPALDRLEQELSTQEAARDH</sequence>
<evidence type="ECO:0000259" key="17">
    <source>
        <dbReference type="PROSITE" id="PS51099"/>
    </source>
</evidence>
<evidence type="ECO:0000256" key="12">
    <source>
        <dbReference type="ARBA" id="ARBA00022692"/>
    </source>
</evidence>
<dbReference type="Proteomes" id="UP001597351">
    <property type="component" value="Unassembled WGS sequence"/>
</dbReference>
<evidence type="ECO:0000256" key="4">
    <source>
        <dbReference type="ARBA" id="ARBA00011909"/>
    </source>
</evidence>
<keyword evidence="9" id="KW-0762">Sugar transport</keyword>
<keyword evidence="6" id="KW-0813">Transport</keyword>
<evidence type="ECO:0000313" key="19">
    <source>
        <dbReference type="EMBL" id="MFD1946668.1"/>
    </source>
</evidence>
<name>A0ABW4TK15_9ACTN</name>
<dbReference type="CDD" id="cd05567">
    <property type="entry name" value="PTS_IIB_mannitol"/>
    <property type="match status" value="1"/>
</dbReference>
<evidence type="ECO:0000256" key="2">
    <source>
        <dbReference type="ARBA" id="ARBA00002434"/>
    </source>
</evidence>
<evidence type="ECO:0000256" key="11">
    <source>
        <dbReference type="ARBA" id="ARBA00022683"/>
    </source>
</evidence>
<organism evidence="19 20">
    <name type="scientific">Nocardioides aestuarii</name>
    <dbReference type="NCBI Taxonomy" id="252231"/>
    <lineage>
        <taxon>Bacteria</taxon>
        <taxon>Bacillati</taxon>
        <taxon>Actinomycetota</taxon>
        <taxon>Actinomycetes</taxon>
        <taxon>Propionibacteriales</taxon>
        <taxon>Nocardioidaceae</taxon>
        <taxon>Nocardioides</taxon>
    </lineage>
</organism>
<dbReference type="SUPFAM" id="SSF52794">
    <property type="entry name" value="PTS system IIB component-like"/>
    <property type="match status" value="1"/>
</dbReference>
<keyword evidence="13 16" id="KW-1133">Transmembrane helix</keyword>
<protein>
    <recommendedName>
        <fullName evidence="5">PTS system mannitol-specific EIICB component</fullName>
        <ecNumber evidence="4">2.7.1.197</ecNumber>
    </recommendedName>
    <alternativeName>
        <fullName evidence="15">EIICB-Mtl</fullName>
    </alternativeName>
</protein>
<dbReference type="InterPro" id="IPR013011">
    <property type="entry name" value="PTS_EIIB_2"/>
</dbReference>
<keyword evidence="8" id="KW-0597">Phosphoprotein</keyword>
<dbReference type="InterPro" id="IPR050893">
    <property type="entry name" value="Sugar_PTS"/>
</dbReference>